<dbReference type="Proteomes" id="UP000026739">
    <property type="component" value="Unassembled WGS sequence"/>
</dbReference>
<dbReference type="PANTHER" id="PTHR43019:SF23">
    <property type="entry name" value="PROTEASE DO-LIKE 5, CHLOROPLASTIC"/>
    <property type="match status" value="1"/>
</dbReference>
<dbReference type="InterPro" id="IPR043504">
    <property type="entry name" value="Peptidase_S1_PA_chymotrypsin"/>
</dbReference>
<dbReference type="PANTHER" id="PTHR43019">
    <property type="entry name" value="SERINE ENDOPROTEASE DEGS"/>
    <property type="match status" value="1"/>
</dbReference>
<name>A0A059KXC4_9PSED</name>
<comment type="caution">
    <text evidence="1">The sequence shown here is derived from an EMBL/GenBank/DDBJ whole genome shotgun (WGS) entry which is preliminary data.</text>
</comment>
<dbReference type="Gene3D" id="2.40.10.10">
    <property type="entry name" value="Trypsin-like serine proteases"/>
    <property type="match status" value="2"/>
</dbReference>
<dbReference type="AlphaFoldDB" id="A0A059KXC4"/>
<dbReference type="SUPFAM" id="SSF50494">
    <property type="entry name" value="Trypsin-like serine proteases"/>
    <property type="match status" value="1"/>
</dbReference>
<dbReference type="EMBL" id="AZQQ01000096">
    <property type="protein sequence ID" value="KDD66728.1"/>
    <property type="molecule type" value="Genomic_DNA"/>
</dbReference>
<sequence length="175" mass="19035">MISENLLITCAHVIGSAKVVEVFRAGENIKYEAVVCYTSSDPHIDVAILKIKDAPAPFEEFHYKDEAEALNSGETLTILGFPKYKHDAKNVWINKALLINQVKTASSSYGYIDKELYAGNSGGPVLSENGALVGLVIKGNNDAAEVDDIYVDHSAFLSFSDVLTCVKALKAKYTM</sequence>
<evidence type="ECO:0008006" key="3">
    <source>
        <dbReference type="Google" id="ProtNLM"/>
    </source>
</evidence>
<evidence type="ECO:0000313" key="2">
    <source>
        <dbReference type="Proteomes" id="UP000026739"/>
    </source>
</evidence>
<reference evidence="1 2" key="1">
    <citation type="submission" date="2013-12" db="EMBL/GenBank/DDBJ databases">
        <authorList>
            <person name="Formusa P.A."/>
            <person name="Habash M."/>
            <person name="Lee H."/>
            <person name="Trevors J.T."/>
        </authorList>
    </citation>
    <scope>NUCLEOTIDE SEQUENCE [LARGE SCALE GENOMIC DNA]</scope>
    <source>
        <strain evidence="1 2">PD30</strain>
    </source>
</reference>
<organism evidence="1 2">
    <name type="scientific">Pseudomonas mandelii PD30</name>
    <dbReference type="NCBI Taxonomy" id="1419583"/>
    <lineage>
        <taxon>Bacteria</taxon>
        <taxon>Pseudomonadati</taxon>
        <taxon>Pseudomonadota</taxon>
        <taxon>Gammaproteobacteria</taxon>
        <taxon>Pseudomonadales</taxon>
        <taxon>Pseudomonadaceae</taxon>
        <taxon>Pseudomonas</taxon>
    </lineage>
</organism>
<gene>
    <name evidence="1" type="ORF">V466_23075</name>
</gene>
<dbReference type="eggNOG" id="COG0265">
    <property type="taxonomic scope" value="Bacteria"/>
</dbReference>
<dbReference type="Pfam" id="PF13365">
    <property type="entry name" value="Trypsin_2"/>
    <property type="match status" value="1"/>
</dbReference>
<proteinExistence type="predicted"/>
<evidence type="ECO:0000313" key="1">
    <source>
        <dbReference type="EMBL" id="KDD66728.1"/>
    </source>
</evidence>
<accession>A0A059KXC4</accession>
<dbReference type="InterPro" id="IPR009003">
    <property type="entry name" value="Peptidase_S1_PA"/>
</dbReference>
<protein>
    <recommendedName>
        <fullName evidence="3">Serine protease</fullName>
    </recommendedName>
</protein>